<dbReference type="RefSeq" id="WP_268877847.1">
    <property type="nucleotide sequence ID" value="NZ_JBHEEM010000011.1"/>
</dbReference>
<dbReference type="AlphaFoldDB" id="A0A256GF99"/>
<accession>A0A256GF99</accession>
<protein>
    <submittedName>
        <fullName evidence="1">Putative membrane protein</fullName>
    </submittedName>
</protein>
<reference evidence="1 2" key="1">
    <citation type="submission" date="2017-07" db="EMBL/GenBank/DDBJ databases">
        <title>Phylogenetic study on the rhizospheric bacterium Ochrobactrum sp. A44.</title>
        <authorList>
            <person name="Krzyzanowska D.M."/>
            <person name="Ossowicki A."/>
            <person name="Rajewska M."/>
            <person name="Maciag T."/>
            <person name="Kaczynski Z."/>
            <person name="Czerwicka M."/>
            <person name="Jafra S."/>
        </authorList>
    </citation>
    <scope>NUCLEOTIDE SEQUENCE [LARGE SCALE GENOMIC DNA]</scope>
    <source>
        <strain evidence="1 2">CCUG 30717</strain>
    </source>
</reference>
<evidence type="ECO:0000313" key="2">
    <source>
        <dbReference type="Proteomes" id="UP000216188"/>
    </source>
</evidence>
<evidence type="ECO:0000313" key="1">
    <source>
        <dbReference type="EMBL" id="OYR25793.1"/>
    </source>
</evidence>
<sequence length="42" mass="4520">MTLCTFVTILFILAIAATAATFLMLCHAETMAEIARSETDAL</sequence>
<name>A0A256GF99_9HYPH</name>
<proteinExistence type="predicted"/>
<dbReference type="Proteomes" id="UP000216188">
    <property type="component" value="Unassembled WGS sequence"/>
</dbReference>
<organism evidence="1 2">
    <name type="scientific">Brucella pseudogrignonensis</name>
    <dbReference type="NCBI Taxonomy" id="419475"/>
    <lineage>
        <taxon>Bacteria</taxon>
        <taxon>Pseudomonadati</taxon>
        <taxon>Pseudomonadota</taxon>
        <taxon>Alphaproteobacteria</taxon>
        <taxon>Hyphomicrobiales</taxon>
        <taxon>Brucellaceae</taxon>
        <taxon>Brucella/Ochrobactrum group</taxon>
        <taxon>Brucella</taxon>
    </lineage>
</organism>
<gene>
    <name evidence="1" type="ORF">CEV34_2652</name>
</gene>
<dbReference type="EMBL" id="NNRM01000021">
    <property type="protein sequence ID" value="OYR25793.1"/>
    <property type="molecule type" value="Genomic_DNA"/>
</dbReference>
<keyword evidence="2" id="KW-1185">Reference proteome</keyword>
<comment type="caution">
    <text evidence="1">The sequence shown here is derived from an EMBL/GenBank/DDBJ whole genome shotgun (WGS) entry which is preliminary data.</text>
</comment>